<feature type="domain" description="Enoyl reductase (ER)" evidence="3">
    <location>
        <begin position="18"/>
        <end position="324"/>
    </location>
</feature>
<dbReference type="InterPro" id="IPR020843">
    <property type="entry name" value="ER"/>
</dbReference>
<sequence length="331" mass="36321">MREVARRKMRAVMAMEPGGPEVLKLVEIPEPEPKPNHDRVMVTMAGVNPADALMRENQWLGPVTFPFVPGRELVGFLDDGRRVAGLTRDGAYAEYAWVERGLYWEIPDELTDGEACALASDGLTAWHLLYTALRIERHEVIAISEAGSALGGLAVQLAKSHGCYVVAIDHGEHRLEEARELGADAIVDCSDTEGLADRIRDSTGGLEIDAAVDLVGGETFKALFDALRFRGRMVVDGCASQNCGVVTHEDLVLGSKSITGFCLPNLFYDKHAMHKSMHTIFAAGVIGALSIPDETRIMRSDVQHAHRCLSPELPRNRHPGKLMLDMTGFYY</sequence>
<evidence type="ECO:0000256" key="2">
    <source>
        <dbReference type="ARBA" id="ARBA00023002"/>
    </source>
</evidence>
<comment type="caution">
    <text evidence="4">The sequence shown here is derived from an EMBL/GenBank/DDBJ whole genome shotgun (WGS) entry which is preliminary data.</text>
</comment>
<evidence type="ECO:0000259" key="3">
    <source>
        <dbReference type="SMART" id="SM00829"/>
    </source>
</evidence>
<dbReference type="InterPro" id="IPR013149">
    <property type="entry name" value="ADH-like_C"/>
</dbReference>
<dbReference type="Pfam" id="PF00107">
    <property type="entry name" value="ADH_zinc_N"/>
    <property type="match status" value="1"/>
</dbReference>
<accession>A0A7W8BJP3</accession>
<dbReference type="Gene3D" id="3.40.50.720">
    <property type="entry name" value="NAD(P)-binding Rossmann-like Domain"/>
    <property type="match status" value="1"/>
</dbReference>
<evidence type="ECO:0000256" key="1">
    <source>
        <dbReference type="ARBA" id="ARBA00022857"/>
    </source>
</evidence>
<dbReference type="EMBL" id="JACHJF010000048">
    <property type="protein sequence ID" value="MBB5123208.1"/>
    <property type="molecule type" value="Genomic_DNA"/>
</dbReference>
<dbReference type="Proteomes" id="UP000528608">
    <property type="component" value="Unassembled WGS sequence"/>
</dbReference>
<keyword evidence="2 4" id="KW-0560">Oxidoreductase</keyword>
<dbReference type="Gene3D" id="3.90.180.10">
    <property type="entry name" value="Medium-chain alcohol dehydrogenases, catalytic domain"/>
    <property type="match status" value="1"/>
</dbReference>
<dbReference type="SUPFAM" id="SSF50129">
    <property type="entry name" value="GroES-like"/>
    <property type="match status" value="1"/>
</dbReference>
<dbReference type="RefSeq" id="WP_102922234.1">
    <property type="nucleotide sequence ID" value="NZ_JACHJF010000048.1"/>
</dbReference>
<keyword evidence="1" id="KW-0521">NADP</keyword>
<dbReference type="PANTHER" id="PTHR48106:SF18">
    <property type="entry name" value="QUINONE OXIDOREDUCTASE PIG3"/>
    <property type="match status" value="1"/>
</dbReference>
<protein>
    <submittedName>
        <fullName evidence="4">NADPH2:quinone reductase</fullName>
        <ecNumber evidence="4">1.6.5.5</ecNumber>
    </submittedName>
</protein>
<organism evidence="4 5">
    <name type="scientific">Streptomyces eurocidicus</name>
    <name type="common">Streptoverticillium eurocidicus</name>
    <dbReference type="NCBI Taxonomy" id="66423"/>
    <lineage>
        <taxon>Bacteria</taxon>
        <taxon>Bacillati</taxon>
        <taxon>Actinomycetota</taxon>
        <taxon>Actinomycetes</taxon>
        <taxon>Kitasatosporales</taxon>
        <taxon>Streptomycetaceae</taxon>
        <taxon>Streptomyces</taxon>
    </lineage>
</organism>
<evidence type="ECO:0000313" key="4">
    <source>
        <dbReference type="EMBL" id="MBB5123208.1"/>
    </source>
</evidence>
<gene>
    <name evidence="4" type="ORF">FHS36_006687</name>
</gene>
<evidence type="ECO:0000313" key="5">
    <source>
        <dbReference type="Proteomes" id="UP000528608"/>
    </source>
</evidence>
<dbReference type="SMART" id="SM00829">
    <property type="entry name" value="PKS_ER"/>
    <property type="match status" value="1"/>
</dbReference>
<name>A0A7W8BJP3_STREU</name>
<dbReference type="AlphaFoldDB" id="A0A7W8BJP3"/>
<dbReference type="InterPro" id="IPR011032">
    <property type="entry name" value="GroES-like_sf"/>
</dbReference>
<dbReference type="SUPFAM" id="SSF51735">
    <property type="entry name" value="NAD(P)-binding Rossmann-fold domains"/>
    <property type="match status" value="1"/>
</dbReference>
<dbReference type="GO" id="GO:0070402">
    <property type="term" value="F:NADPH binding"/>
    <property type="evidence" value="ECO:0007669"/>
    <property type="project" value="TreeGrafter"/>
</dbReference>
<dbReference type="EC" id="1.6.5.5" evidence="4"/>
<reference evidence="4 5" key="1">
    <citation type="submission" date="2020-08" db="EMBL/GenBank/DDBJ databases">
        <title>Genomic Encyclopedia of Type Strains, Phase III (KMG-III): the genomes of soil and plant-associated and newly described type strains.</title>
        <authorList>
            <person name="Whitman W."/>
        </authorList>
    </citation>
    <scope>NUCLEOTIDE SEQUENCE [LARGE SCALE GENOMIC DNA]</scope>
    <source>
        <strain evidence="4 5">CECT 3259</strain>
    </source>
</reference>
<dbReference type="GO" id="GO:0003960">
    <property type="term" value="F:quinone reductase (NADPH) activity"/>
    <property type="evidence" value="ECO:0007669"/>
    <property type="project" value="UniProtKB-EC"/>
</dbReference>
<dbReference type="InterPro" id="IPR036291">
    <property type="entry name" value="NAD(P)-bd_dom_sf"/>
</dbReference>
<dbReference type="OrthoDB" id="9805883at2"/>
<dbReference type="PANTHER" id="PTHR48106">
    <property type="entry name" value="QUINONE OXIDOREDUCTASE PIG3-RELATED"/>
    <property type="match status" value="1"/>
</dbReference>
<proteinExistence type="predicted"/>